<comment type="caution">
    <text evidence="1">The sequence shown here is derived from an EMBL/GenBank/DDBJ whole genome shotgun (WGS) entry which is preliminary data.</text>
</comment>
<organism evidence="1 2">
    <name type="scientific">Achromobacter spanius</name>
    <dbReference type="NCBI Taxonomy" id="217203"/>
    <lineage>
        <taxon>Bacteria</taxon>
        <taxon>Pseudomonadati</taxon>
        <taxon>Pseudomonadota</taxon>
        <taxon>Betaproteobacteria</taxon>
        <taxon>Burkholderiales</taxon>
        <taxon>Alcaligenaceae</taxon>
        <taxon>Achromobacter</taxon>
    </lineage>
</organism>
<dbReference type="Proteomes" id="UP000239990">
    <property type="component" value="Unassembled WGS sequence"/>
</dbReference>
<accession>A0A2S5GIF8</accession>
<dbReference type="OrthoDB" id="8657979at2"/>
<dbReference type="AlphaFoldDB" id="A0A2S5GIF8"/>
<proteinExistence type="predicted"/>
<protein>
    <submittedName>
        <fullName evidence="1">Uncharacterized protein</fullName>
    </submittedName>
</protein>
<name>A0A2S5GIF8_9BURK</name>
<gene>
    <name evidence="1" type="ORF">C4E15_29315</name>
</gene>
<evidence type="ECO:0000313" key="2">
    <source>
        <dbReference type="Proteomes" id="UP000239990"/>
    </source>
</evidence>
<evidence type="ECO:0000313" key="1">
    <source>
        <dbReference type="EMBL" id="PPA72643.1"/>
    </source>
</evidence>
<reference evidence="1 2" key="1">
    <citation type="submission" date="2018-02" db="EMBL/GenBank/DDBJ databases">
        <title>Draft Genome of Achromobacter spanius stain 6.</title>
        <authorList>
            <person name="Gunasekera T.S."/>
            <person name="Radwan O."/>
            <person name="Ruiz O.N."/>
        </authorList>
    </citation>
    <scope>NUCLEOTIDE SEQUENCE [LARGE SCALE GENOMIC DNA]</scope>
    <source>
        <strain evidence="1 2">6</strain>
    </source>
</reference>
<dbReference type="EMBL" id="PREU01000022">
    <property type="protein sequence ID" value="PPA72643.1"/>
    <property type="molecule type" value="Genomic_DNA"/>
</dbReference>
<dbReference type="RefSeq" id="WP_104145852.1">
    <property type="nucleotide sequence ID" value="NZ_PREU01000022.1"/>
</dbReference>
<sequence length="145" mass="17154">MSIPNLLLYRLPADFHERLENWGDVMRSHGGYGVSPTYEICRMLARKAGKLPRGEEPEKELNEDDAKFIEAAWRNSVYRMLHQHREILRAHYVQKSYWKATCRAQGIRLREYDDTLVRAVGNFEDFVAQYAMRVHNRRQDNLTTV</sequence>